<evidence type="ECO:0000256" key="1">
    <source>
        <dbReference type="ARBA" id="ARBA00022737"/>
    </source>
</evidence>
<name>A0A978VL42_ZIZJJ</name>
<feature type="domain" description="Disease resistance N-terminal" evidence="4">
    <location>
        <begin position="7"/>
        <end position="85"/>
    </location>
</feature>
<comment type="caution">
    <text evidence="5">The sequence shown here is derived from an EMBL/GenBank/DDBJ whole genome shotgun (WGS) entry which is preliminary data.</text>
</comment>
<evidence type="ECO:0000259" key="4">
    <source>
        <dbReference type="Pfam" id="PF18052"/>
    </source>
</evidence>
<dbReference type="InterPro" id="IPR038005">
    <property type="entry name" value="RX-like_CC"/>
</dbReference>
<gene>
    <name evidence="5" type="ORF">FEM48_Zijuj04G0171400</name>
</gene>
<dbReference type="Pfam" id="PF18052">
    <property type="entry name" value="Rx_N"/>
    <property type="match status" value="1"/>
</dbReference>
<dbReference type="InterPro" id="IPR041118">
    <property type="entry name" value="Rx_N"/>
</dbReference>
<evidence type="ECO:0000313" key="6">
    <source>
        <dbReference type="Proteomes" id="UP000813462"/>
    </source>
</evidence>
<dbReference type="PANTHER" id="PTHR19338">
    <property type="entry name" value="TRANSLOCASE OF INNER MITOCHONDRIAL MEMBRANE 13 HOMOLOG"/>
    <property type="match status" value="1"/>
</dbReference>
<dbReference type="AlphaFoldDB" id="A0A978VL42"/>
<dbReference type="EMBL" id="JAEACU010000004">
    <property type="protein sequence ID" value="KAH7533811.1"/>
    <property type="molecule type" value="Genomic_DNA"/>
</dbReference>
<dbReference type="GO" id="GO:0006952">
    <property type="term" value="P:defense response"/>
    <property type="evidence" value="ECO:0007669"/>
    <property type="project" value="UniProtKB-KW"/>
</dbReference>
<organism evidence="5 6">
    <name type="scientific">Ziziphus jujuba var. spinosa</name>
    <dbReference type="NCBI Taxonomy" id="714518"/>
    <lineage>
        <taxon>Eukaryota</taxon>
        <taxon>Viridiplantae</taxon>
        <taxon>Streptophyta</taxon>
        <taxon>Embryophyta</taxon>
        <taxon>Tracheophyta</taxon>
        <taxon>Spermatophyta</taxon>
        <taxon>Magnoliopsida</taxon>
        <taxon>eudicotyledons</taxon>
        <taxon>Gunneridae</taxon>
        <taxon>Pentapetalae</taxon>
        <taxon>rosids</taxon>
        <taxon>fabids</taxon>
        <taxon>Rosales</taxon>
        <taxon>Rhamnaceae</taxon>
        <taxon>Paliureae</taxon>
        <taxon>Ziziphus</taxon>
    </lineage>
</organism>
<evidence type="ECO:0000313" key="5">
    <source>
        <dbReference type="EMBL" id="KAH7533811.1"/>
    </source>
</evidence>
<dbReference type="CDD" id="cd14798">
    <property type="entry name" value="RX-CC_like"/>
    <property type="match status" value="1"/>
</dbReference>
<sequence length="214" mass="23874">MADIAPVVLESLINLIIKEAKLLSEAKINVDLLEIDLGVMKAFLKDSVGKQHSNNVVKEIIDQISKVALEAEDVIDTYMGNKIMKQRRKTTPMRKLVSLPRQAKMLHDVATESERIKLKIKEIYANIETYGINEAESSAAAAASAAAMKAGQRLQNMRRKVEEDDVVGFVHDREELVFQEEECPSYLEPLGKELAEGYKGLPLFLVVLGGYHHA</sequence>
<keyword evidence="1" id="KW-0677">Repeat</keyword>
<dbReference type="Proteomes" id="UP000813462">
    <property type="component" value="Unassembled WGS sequence"/>
</dbReference>
<dbReference type="PANTHER" id="PTHR19338:SF66">
    <property type="entry name" value="NB-ARC DOMAIN-CONTAINING PROTEIN"/>
    <property type="match status" value="1"/>
</dbReference>
<dbReference type="GO" id="GO:0000166">
    <property type="term" value="F:nucleotide binding"/>
    <property type="evidence" value="ECO:0007669"/>
    <property type="project" value="UniProtKB-KW"/>
</dbReference>
<protein>
    <recommendedName>
        <fullName evidence="4">Disease resistance N-terminal domain-containing protein</fullName>
    </recommendedName>
</protein>
<keyword evidence="3" id="KW-0611">Plant defense</keyword>
<evidence type="ECO:0000256" key="3">
    <source>
        <dbReference type="ARBA" id="ARBA00022821"/>
    </source>
</evidence>
<accession>A0A978VL42</accession>
<keyword evidence="2" id="KW-0547">Nucleotide-binding</keyword>
<proteinExistence type="predicted"/>
<reference evidence="5" key="1">
    <citation type="journal article" date="2021" name="Front. Plant Sci.">
        <title>Chromosome-Scale Genome Assembly for Chinese Sour Jujube and Insights Into Its Genome Evolution and Domestication Signature.</title>
        <authorList>
            <person name="Shen L.-Y."/>
            <person name="Luo H."/>
            <person name="Wang X.-L."/>
            <person name="Wang X.-M."/>
            <person name="Qiu X.-J."/>
            <person name="Liu H."/>
            <person name="Zhou S.-S."/>
            <person name="Jia K.-H."/>
            <person name="Nie S."/>
            <person name="Bao Y.-T."/>
            <person name="Zhang R.-G."/>
            <person name="Yun Q.-Z."/>
            <person name="Chai Y.-H."/>
            <person name="Lu J.-Y."/>
            <person name="Li Y."/>
            <person name="Zhao S.-W."/>
            <person name="Mao J.-F."/>
            <person name="Jia S.-G."/>
            <person name="Mao Y.-M."/>
        </authorList>
    </citation>
    <scope>NUCLEOTIDE SEQUENCE</scope>
    <source>
        <strain evidence="5">AT0</strain>
        <tissue evidence="5">Leaf</tissue>
    </source>
</reference>
<evidence type="ECO:0000256" key="2">
    <source>
        <dbReference type="ARBA" id="ARBA00022741"/>
    </source>
</evidence>
<dbReference type="Gene3D" id="1.20.5.4130">
    <property type="match status" value="1"/>
</dbReference>